<evidence type="ECO:0000256" key="1">
    <source>
        <dbReference type="SAM" id="MobiDB-lite"/>
    </source>
</evidence>
<protein>
    <submittedName>
        <fullName evidence="3">G patch domain-containing protein 1</fullName>
    </submittedName>
</protein>
<keyword evidence="5" id="KW-1185">Reference proteome</keyword>
<dbReference type="EnsemblMetazoa" id="SSS_2639s_mrna">
    <property type="protein sequence ID" value="KAF7489556.1"/>
    <property type="gene ID" value="SSS_2639"/>
</dbReference>
<dbReference type="AlphaFoldDB" id="A0A834VAH8"/>
<evidence type="ECO:0000313" key="5">
    <source>
        <dbReference type="Proteomes" id="UP000070412"/>
    </source>
</evidence>
<reference evidence="3" key="2">
    <citation type="submission" date="2020-01" db="EMBL/GenBank/DDBJ databases">
        <authorList>
            <person name="Korhonen P.K.K."/>
            <person name="Guangxu M.G."/>
            <person name="Wang T.W."/>
            <person name="Stroehlein A.J.S."/>
            <person name="Young N.D."/>
            <person name="Ang C.-S.A."/>
            <person name="Fernando D.W.F."/>
            <person name="Lu H.L."/>
            <person name="Taylor S.T."/>
            <person name="Ehtesham M.E.M."/>
            <person name="Najaraj S.H.N."/>
            <person name="Harsha G.H.G."/>
            <person name="Madugundu A.M."/>
            <person name="Renuse S.R."/>
            <person name="Holt D.H."/>
            <person name="Pandey A.P."/>
            <person name="Papenfuss A.P."/>
            <person name="Gasser R.B.G."/>
            <person name="Fischer K.F."/>
        </authorList>
    </citation>
    <scope>NUCLEOTIDE SEQUENCE</scope>
    <source>
        <strain evidence="3">SSS_KF_BRIS2020</strain>
    </source>
</reference>
<sequence length="817" mass="92540">MSYRINDYHDDDEDDGDYEILGTPFPALESDEIVSSKVEIDQTVRDERGRRRFHGAFTGGFSAGFWNTVGSAEGFTPKIFKSSRKDKFDSNEFKSKPEDFMDEEDFGAFGIAPKKIFTQNDFVENFTHPDYKNSKLSFDEVIRSVFEPSKESIGKRLFNKMKRNARKEENDCAKRNDTALKEIDSTDIDADTSADIAIKTNRFGLGYKGMLRSNESAKELTTKNLNDTAVMATMRGGRLLKISGQAFGYGALEDDDAIDIYSNEDLSQYDFELDDSKQAKKIPKKPFGQSNSTNQLDGFHKTKSNFDFFLQIKQRYPLPLIPKDWKPKRRRNVTSKNDEKRTRWDRESHDGINRKKTQSSQASTSTDLKTEPKTLNANLRAVILGENIVHKTGVIKNTNLDTLTVKSSTEQSNLVDQYKTLPKKSSLYGFFASKFTHSTTNSGDPEEKALTAGLNNYEKFQNSSLLSSSSSNVDDKNDKIEEKKLKPIRVQYEWHPHKTLCKRFGVQNPFPQYPDVVGIVCMNQSDRSRNMIARLSANNKSLSSTSKFGLFDSLNQSKSSSELSISNSTIESEASKSLSIDLNKSVSIVSKNSDDIKSSKHQKNDNSSNIKNNSSIEANESIDEQESNSKPSMDLFRSIFASDEEDDDDDNDTNDQKKDDDDDDDEEEKGNSLEKDHRARNYQKSSGGIFSGIDFDHLENNFNPHLLDQNDDKDNDCDTKVDEDDDCYGPVLPPPSSYNDLDLSQSSSKYNADISMEYREKKSRKKSKKISETHRKRKSSSKNHKKSSKKYRRHRKKHSAPSSLSSSSSTSTDDDSD</sequence>
<dbReference type="GO" id="GO:0006397">
    <property type="term" value="P:mRNA processing"/>
    <property type="evidence" value="ECO:0007669"/>
    <property type="project" value="InterPro"/>
</dbReference>
<evidence type="ECO:0000313" key="3">
    <source>
        <dbReference type="EMBL" id="KAF7489556.1"/>
    </source>
</evidence>
<evidence type="ECO:0000259" key="2">
    <source>
        <dbReference type="Pfam" id="PF07713"/>
    </source>
</evidence>
<feature type="compositionally biased region" description="Acidic residues" evidence="1">
    <location>
        <begin position="642"/>
        <end position="653"/>
    </location>
</feature>
<dbReference type="Pfam" id="PF07713">
    <property type="entry name" value="DUF1604"/>
    <property type="match status" value="1"/>
</dbReference>
<organism evidence="3">
    <name type="scientific">Sarcoptes scabiei</name>
    <name type="common">Itch mite</name>
    <name type="synonym">Acarus scabiei</name>
    <dbReference type="NCBI Taxonomy" id="52283"/>
    <lineage>
        <taxon>Eukaryota</taxon>
        <taxon>Metazoa</taxon>
        <taxon>Ecdysozoa</taxon>
        <taxon>Arthropoda</taxon>
        <taxon>Chelicerata</taxon>
        <taxon>Arachnida</taxon>
        <taxon>Acari</taxon>
        <taxon>Acariformes</taxon>
        <taxon>Sarcoptiformes</taxon>
        <taxon>Astigmata</taxon>
        <taxon>Psoroptidia</taxon>
        <taxon>Sarcoptoidea</taxon>
        <taxon>Sarcoptidae</taxon>
        <taxon>Sarcoptinae</taxon>
        <taxon>Sarcoptes</taxon>
    </lineage>
</organism>
<dbReference type="GO" id="GO:0005634">
    <property type="term" value="C:nucleus"/>
    <property type="evidence" value="ECO:0007669"/>
    <property type="project" value="TreeGrafter"/>
</dbReference>
<dbReference type="OrthoDB" id="20507at2759"/>
<feature type="compositionally biased region" description="Polar residues" evidence="1">
    <location>
        <begin position="737"/>
        <end position="750"/>
    </location>
</feature>
<evidence type="ECO:0000313" key="4">
    <source>
        <dbReference type="EnsemblMetazoa" id="KAF7489556.1"/>
    </source>
</evidence>
<dbReference type="PANTHER" id="PTHR13384">
    <property type="entry name" value="G PATCH DOMAIN-CONTAINING PROTEIN 1"/>
    <property type="match status" value="1"/>
</dbReference>
<proteinExistence type="predicted"/>
<dbReference type="InterPro" id="IPR011666">
    <property type="entry name" value="DUF1604"/>
</dbReference>
<feature type="compositionally biased region" description="Low complexity" evidence="1">
    <location>
        <begin position="802"/>
        <end position="811"/>
    </location>
</feature>
<dbReference type="GO" id="GO:0003723">
    <property type="term" value="F:RNA binding"/>
    <property type="evidence" value="ECO:0007669"/>
    <property type="project" value="TreeGrafter"/>
</dbReference>
<feature type="compositionally biased region" description="Basic and acidic residues" evidence="1">
    <location>
        <begin position="592"/>
        <end position="604"/>
    </location>
</feature>
<dbReference type="EMBL" id="WVUK01000064">
    <property type="protein sequence ID" value="KAF7489556.1"/>
    <property type="molecule type" value="Genomic_DNA"/>
</dbReference>
<reference evidence="5" key="1">
    <citation type="journal article" date="2020" name="PLoS Negl. Trop. Dis.">
        <title>High-quality nuclear genome for Sarcoptes scabiei-A critical resource for a neglected parasite.</title>
        <authorList>
            <person name="Korhonen P.K."/>
            <person name="Gasser R.B."/>
            <person name="Ma G."/>
            <person name="Wang T."/>
            <person name="Stroehlein A.J."/>
            <person name="Young N.D."/>
            <person name="Ang C.S."/>
            <person name="Fernando D.D."/>
            <person name="Lu H.C."/>
            <person name="Taylor S."/>
            <person name="Reynolds S.L."/>
            <person name="Mofiz E."/>
            <person name="Najaraj S.H."/>
            <person name="Gowda H."/>
            <person name="Madugundu A."/>
            <person name="Renuse S."/>
            <person name="Holt D."/>
            <person name="Pandey A."/>
            <person name="Papenfuss A.T."/>
            <person name="Fischer K."/>
        </authorList>
    </citation>
    <scope>NUCLEOTIDE SEQUENCE [LARGE SCALE GENOMIC DNA]</scope>
</reference>
<feature type="compositionally biased region" description="Basic and acidic residues" evidence="1">
    <location>
        <begin position="669"/>
        <end position="679"/>
    </location>
</feature>
<gene>
    <name evidence="3" type="ORF">SSS_2639</name>
</gene>
<feature type="domain" description="G patch" evidence="2">
    <location>
        <begin position="40"/>
        <end position="122"/>
    </location>
</feature>
<feature type="region of interest" description="Disordered" evidence="1">
    <location>
        <begin position="592"/>
        <end position="817"/>
    </location>
</feature>
<dbReference type="Proteomes" id="UP000070412">
    <property type="component" value="Unassembled WGS sequence"/>
</dbReference>
<accession>A0A834VAH8</accession>
<name>A0A834VAH8_SARSC</name>
<reference evidence="4" key="3">
    <citation type="submission" date="2022-06" db="UniProtKB">
        <authorList>
            <consortium name="EnsemblMetazoa"/>
        </authorList>
    </citation>
    <scope>IDENTIFICATION</scope>
</reference>
<feature type="compositionally biased region" description="Low complexity" evidence="1">
    <location>
        <begin position="605"/>
        <end position="619"/>
    </location>
</feature>
<feature type="compositionally biased region" description="Basic and acidic residues" evidence="1">
    <location>
        <begin position="708"/>
        <end position="720"/>
    </location>
</feature>
<feature type="region of interest" description="Disordered" evidence="1">
    <location>
        <begin position="322"/>
        <end position="371"/>
    </location>
</feature>
<feature type="compositionally biased region" description="Basic and acidic residues" evidence="1">
    <location>
        <begin position="336"/>
        <end position="353"/>
    </location>
</feature>
<dbReference type="PANTHER" id="PTHR13384:SF19">
    <property type="entry name" value="G PATCH DOMAIN-CONTAINING PROTEIN 1"/>
    <property type="match status" value="1"/>
</dbReference>
<feature type="compositionally biased region" description="Basic residues" evidence="1">
    <location>
        <begin position="761"/>
        <end position="799"/>
    </location>
</feature>